<dbReference type="Gene3D" id="3.30.2310.20">
    <property type="entry name" value="RelE-like"/>
    <property type="match status" value="1"/>
</dbReference>
<protein>
    <recommendedName>
        <fullName evidence="3">Type II toxin-antitoxin system RelE/ParE family toxin</fullName>
    </recommendedName>
</protein>
<dbReference type="EMBL" id="PETV01000055">
    <property type="protein sequence ID" value="PIV47097.1"/>
    <property type="molecule type" value="Genomic_DNA"/>
</dbReference>
<gene>
    <name evidence="1" type="ORF">COS21_01805</name>
</gene>
<evidence type="ECO:0000313" key="2">
    <source>
        <dbReference type="Proteomes" id="UP000229030"/>
    </source>
</evidence>
<reference evidence="2" key="1">
    <citation type="submission" date="2017-09" db="EMBL/GenBank/DDBJ databases">
        <title>Depth-based differentiation of microbial function through sediment-hosted aquifers and enrichment of novel symbionts in the deep terrestrial subsurface.</title>
        <authorList>
            <person name="Probst A.J."/>
            <person name="Ladd B."/>
            <person name="Jarett J.K."/>
            <person name="Geller-Mcgrath D.E."/>
            <person name="Sieber C.M.K."/>
            <person name="Emerson J.B."/>
            <person name="Anantharaman K."/>
            <person name="Thomas B.C."/>
            <person name="Malmstrom R."/>
            <person name="Stieglmeier M."/>
            <person name="Klingl A."/>
            <person name="Woyke T."/>
            <person name="Ryan C.M."/>
            <person name="Banfield J.F."/>
        </authorList>
    </citation>
    <scope>NUCLEOTIDE SEQUENCE [LARGE SCALE GENOMIC DNA]</scope>
</reference>
<evidence type="ECO:0000313" key="1">
    <source>
        <dbReference type="EMBL" id="PIV47097.1"/>
    </source>
</evidence>
<proteinExistence type="predicted"/>
<name>A0A2M7DDZ6_9BACT</name>
<organism evidence="1 2">
    <name type="scientific">bacterium (Candidatus Gribaldobacteria) CG02_land_8_20_14_3_00_41_15</name>
    <dbReference type="NCBI Taxonomy" id="2014270"/>
    <lineage>
        <taxon>Bacteria</taxon>
        <taxon>Candidatus Gribaldobacteria</taxon>
    </lineage>
</organism>
<evidence type="ECO:0008006" key="3">
    <source>
        <dbReference type="Google" id="ProtNLM"/>
    </source>
</evidence>
<dbReference type="InterPro" id="IPR035093">
    <property type="entry name" value="RelE/ParE_toxin_dom_sf"/>
</dbReference>
<dbReference type="Proteomes" id="UP000229030">
    <property type="component" value="Unassembled WGS sequence"/>
</dbReference>
<dbReference type="AlphaFoldDB" id="A0A2M7DDZ6"/>
<sequence length="89" mass="10527">MNWQISLSKDAEKFLAKNKLPKENIFEIIRKSIKKLQGEDVNVDIKKLKGEWQGFYRSRVGKIRIIAEFDFNNCLVFIENIDYRGGVYK</sequence>
<accession>A0A2M7DDZ6</accession>
<dbReference type="SUPFAM" id="SSF143011">
    <property type="entry name" value="RelE-like"/>
    <property type="match status" value="1"/>
</dbReference>
<comment type="caution">
    <text evidence="1">The sequence shown here is derived from an EMBL/GenBank/DDBJ whole genome shotgun (WGS) entry which is preliminary data.</text>
</comment>